<comment type="caution">
    <text evidence="11">The sequence shown here is derived from an EMBL/GenBank/DDBJ whole genome shotgun (WGS) entry which is preliminary data.</text>
</comment>
<keyword evidence="6 8" id="KW-0460">Magnesium</keyword>
<proteinExistence type="inferred from homology"/>
<keyword evidence="4 8" id="KW-0479">Metal-binding</keyword>
<evidence type="ECO:0000259" key="10">
    <source>
        <dbReference type="SMART" id="SM00990"/>
    </source>
</evidence>
<dbReference type="InterPro" id="IPR033315">
    <property type="entry name" value="Fan1-like"/>
</dbReference>
<comment type="subcellular location">
    <subcellularLocation>
        <location evidence="8">Nucleus</location>
    </subcellularLocation>
</comment>
<evidence type="ECO:0000313" key="11">
    <source>
        <dbReference type="EMBL" id="KAK9871870.1"/>
    </source>
</evidence>
<evidence type="ECO:0000256" key="9">
    <source>
        <dbReference type="SAM" id="MobiDB-lite"/>
    </source>
</evidence>
<keyword evidence="5 8" id="KW-0378">Hydrolase</keyword>
<comment type="cofactor">
    <cofactor evidence="8">
        <name>Mg(2+)</name>
        <dbReference type="ChEBI" id="CHEBI:18420"/>
    </cofactor>
    <cofactor evidence="8">
        <name>Mn(2+)</name>
        <dbReference type="ChEBI" id="CHEBI:29035"/>
    </cofactor>
</comment>
<dbReference type="PANTHER" id="PTHR15749:SF4">
    <property type="entry name" value="FANCONI-ASSOCIATED NUCLEASE 1"/>
    <property type="match status" value="1"/>
</dbReference>
<feature type="region of interest" description="Disordered" evidence="9">
    <location>
        <begin position="166"/>
        <end position="207"/>
    </location>
</feature>
<dbReference type="GO" id="GO:0017108">
    <property type="term" value="F:5'-flap endonuclease activity"/>
    <property type="evidence" value="ECO:0007669"/>
    <property type="project" value="TreeGrafter"/>
</dbReference>
<comment type="catalytic activity">
    <reaction evidence="1 8">
        <text>Hydrolytically removes 5'-nucleotides successively from the 3'-hydroxy termini of 3'-hydroxy-terminated oligonucleotides.</text>
        <dbReference type="EC" id="3.1.4.1"/>
    </reaction>
</comment>
<organism evidence="11 12">
    <name type="scientific">Henosepilachna vigintioctopunctata</name>
    <dbReference type="NCBI Taxonomy" id="420089"/>
    <lineage>
        <taxon>Eukaryota</taxon>
        <taxon>Metazoa</taxon>
        <taxon>Ecdysozoa</taxon>
        <taxon>Arthropoda</taxon>
        <taxon>Hexapoda</taxon>
        <taxon>Insecta</taxon>
        <taxon>Pterygota</taxon>
        <taxon>Neoptera</taxon>
        <taxon>Endopterygota</taxon>
        <taxon>Coleoptera</taxon>
        <taxon>Polyphaga</taxon>
        <taxon>Cucujiformia</taxon>
        <taxon>Coccinelloidea</taxon>
        <taxon>Coccinellidae</taxon>
        <taxon>Epilachninae</taxon>
        <taxon>Epilachnini</taxon>
        <taxon>Henosepilachna</taxon>
    </lineage>
</organism>
<dbReference type="InterPro" id="IPR014883">
    <property type="entry name" value="VRR_NUC"/>
</dbReference>
<feature type="region of interest" description="Disordered" evidence="9">
    <location>
        <begin position="115"/>
        <end position="141"/>
    </location>
</feature>
<keyword evidence="3 8" id="KW-0540">Nuclease</keyword>
<keyword evidence="8" id="KW-0227">DNA damage</keyword>
<keyword evidence="8" id="KW-0539">Nucleus</keyword>
<evidence type="ECO:0000313" key="12">
    <source>
        <dbReference type="Proteomes" id="UP001431783"/>
    </source>
</evidence>
<dbReference type="Gene3D" id="3.40.1350.10">
    <property type="match status" value="1"/>
</dbReference>
<comment type="similarity">
    <text evidence="2 8">Belongs to the FAN1 family.</text>
</comment>
<dbReference type="SMART" id="SM00990">
    <property type="entry name" value="VRR_NUC"/>
    <property type="match status" value="1"/>
</dbReference>
<dbReference type="GO" id="GO:0036297">
    <property type="term" value="P:interstrand cross-link repair"/>
    <property type="evidence" value="ECO:0007669"/>
    <property type="project" value="InterPro"/>
</dbReference>
<dbReference type="PANTHER" id="PTHR15749">
    <property type="entry name" value="FANCONI-ASSOCIATED NUCLEASE 1"/>
    <property type="match status" value="1"/>
</dbReference>
<dbReference type="GO" id="GO:0008409">
    <property type="term" value="F:5'-3' exonuclease activity"/>
    <property type="evidence" value="ECO:0007669"/>
    <property type="project" value="TreeGrafter"/>
</dbReference>
<gene>
    <name evidence="11" type="ORF">WA026_015117</name>
</gene>
<keyword evidence="12" id="KW-1185">Reference proteome</keyword>
<dbReference type="GO" id="GO:0004528">
    <property type="term" value="F:phosphodiesterase I activity"/>
    <property type="evidence" value="ECO:0007669"/>
    <property type="project" value="UniProtKB-EC"/>
</dbReference>
<evidence type="ECO:0000256" key="8">
    <source>
        <dbReference type="RuleBase" id="RU365033"/>
    </source>
</evidence>
<dbReference type="Pfam" id="PF08774">
    <property type="entry name" value="VRR_NUC"/>
    <property type="match status" value="1"/>
</dbReference>
<dbReference type="AlphaFoldDB" id="A0AAW1TNG8"/>
<evidence type="ECO:0000256" key="5">
    <source>
        <dbReference type="ARBA" id="ARBA00022801"/>
    </source>
</evidence>
<evidence type="ECO:0000256" key="1">
    <source>
        <dbReference type="ARBA" id="ARBA00000983"/>
    </source>
</evidence>
<dbReference type="InterPro" id="IPR049132">
    <property type="entry name" value="FAN1-like_euk"/>
</dbReference>
<evidence type="ECO:0000256" key="6">
    <source>
        <dbReference type="ARBA" id="ARBA00022842"/>
    </source>
</evidence>
<evidence type="ECO:0000256" key="3">
    <source>
        <dbReference type="ARBA" id="ARBA00022722"/>
    </source>
</evidence>
<evidence type="ECO:0000256" key="7">
    <source>
        <dbReference type="ARBA" id="ARBA00023211"/>
    </source>
</evidence>
<dbReference type="CDD" id="cd22326">
    <property type="entry name" value="FAN1-like"/>
    <property type="match status" value="1"/>
</dbReference>
<feature type="compositionally biased region" description="Polar residues" evidence="9">
    <location>
        <begin position="116"/>
        <end position="134"/>
    </location>
</feature>
<dbReference type="InterPro" id="IPR011856">
    <property type="entry name" value="tRNA_endonuc-like_dom_sf"/>
</dbReference>
<dbReference type="EC" id="3.1.4.1" evidence="8"/>
<keyword evidence="7 8" id="KW-0464">Manganese</keyword>
<feature type="compositionally biased region" description="Low complexity" evidence="9">
    <location>
        <begin position="313"/>
        <end position="331"/>
    </location>
</feature>
<comment type="function">
    <text evidence="8">Nuclease required for the repair of DNA interstrand cross-links (ICL). Acts as a 5'-3' exonuclease that anchors at a cut end of DNA and cleaves DNA successively at every third nucleotide, allowing to excise an ICL from one strand through flanking incisions.</text>
</comment>
<name>A0AAW1TNG8_9CUCU</name>
<accession>A0AAW1TNG8</accession>
<keyword evidence="8" id="KW-0234">DNA repair</keyword>
<feature type="compositionally biased region" description="Low complexity" evidence="9">
    <location>
        <begin position="197"/>
        <end position="207"/>
    </location>
</feature>
<feature type="compositionally biased region" description="Polar residues" evidence="9">
    <location>
        <begin position="333"/>
        <end position="355"/>
    </location>
</feature>
<dbReference type="GO" id="GO:0046872">
    <property type="term" value="F:metal ion binding"/>
    <property type="evidence" value="ECO:0007669"/>
    <property type="project" value="UniProtKB-KW"/>
</dbReference>
<feature type="region of interest" description="Disordered" evidence="9">
    <location>
        <begin position="313"/>
        <end position="355"/>
    </location>
</feature>
<sequence>MSNQIHTETCINSQMKYKQTDITSYFGVVKMKKYNKRKHSNKTTLIEDSDGSDFEPHRVVTTNKTRKKLKLPYPLSGDESAVDENSIDAQVKTGRPKMLVRKQKKSCKNKKILPAATSTPLKSNIPKENNQSTHRFSKNSSEFSNFSTILNQSSSSNCSHPKILQNVVISPKDKNEATTSTSPKTNEQDDNDETLQNISNNTSTSSSDTIILNKSATSFLNVEKVLPNPVLSVGDKSLNKKQTSESVEELPQSHSVLEGHLNMKLKISLSVDPEIQQKNIGTGLNIMHQTSNLNLLTEKSKGTSNIIKLSPSTCGKTKSSTRKSSTVKASKNLLVSSTSPRSPTSKDNSFKTPLKGTANQVTSKTLFSSAEPSLSTFQSKTNGLQLKPEEEDEKLNFKHLDCIKELFKNSLNDDDEKQLLLATDKEIIKEFLEMNVHYQYLLMKLFLYVPKWYNIIKLCTKIKLDQKISVNEVTKMYTYLKDHKFVDSDIKCLELDVLLDMLLVVDLKRICAKFRLGNRSNKKDIIENLKKNCRTQSTLFTKKSTEDLLKDAVVDKLGYCVKLREDIRKSFYKAYLLQTFTNPLYLDPQKYLSDMNYLNITYPDYTIERYNPFAYREQFSSFYEALILKKAYFDASDKKKVVIMKNICDLAFERLRNLKNEGKYSRYLSVYLQRFSAEYQYISLLKTAAKRLITYNESVKTWLQFLLENYPSHHALGFWYKQLAHILVKYEKDYESAAKVVMEAFELNKKQNIFNLVELYDLNLLATKIRTTKSYKVDILFCDKLAALSERTIEYENFPKIIIAGQTDRSGKCGRRTYSFLDENGEENYGNVEMIVLKYYEKEENWEGIHCEGRLIANLFTLFFWDIIYCYYVPNTFISKFQNAPLDMYTDFFYKNRKIEIDERMQDIAQNWSSEKIEKFLKENWDYHSQEETITNFNSVTTSFQELLRMVKCIDRKVLSDIFKRLVINFKIFHSGLPDLFLWNSDSNKCKFVEVKGEGDKLSHKQILWIQYLIDIGANAEMCHVSGVGSRKLKIGEVDD</sequence>
<reference evidence="11 12" key="1">
    <citation type="submission" date="2023-03" db="EMBL/GenBank/DDBJ databases">
        <title>Genome insight into feeding habits of ladybird beetles.</title>
        <authorList>
            <person name="Li H.-S."/>
            <person name="Huang Y.-H."/>
            <person name="Pang H."/>
        </authorList>
    </citation>
    <scope>NUCLEOTIDE SEQUENCE [LARGE SCALE GENOMIC DNA]</scope>
    <source>
        <strain evidence="11">SYSU_2023b</strain>
        <tissue evidence="11">Whole body</tissue>
    </source>
</reference>
<protein>
    <recommendedName>
        <fullName evidence="8">Fanconi-associated nuclease</fullName>
        <ecNumber evidence="8">3.1.4.1</ecNumber>
    </recommendedName>
</protein>
<dbReference type="GO" id="GO:0070336">
    <property type="term" value="F:flap-structured DNA binding"/>
    <property type="evidence" value="ECO:0007669"/>
    <property type="project" value="TreeGrafter"/>
</dbReference>
<evidence type="ECO:0000256" key="2">
    <source>
        <dbReference type="ARBA" id="ARBA00005533"/>
    </source>
</evidence>
<dbReference type="EMBL" id="JARQZJ010000008">
    <property type="protein sequence ID" value="KAK9871870.1"/>
    <property type="molecule type" value="Genomic_DNA"/>
</dbReference>
<dbReference type="GO" id="GO:0005634">
    <property type="term" value="C:nucleus"/>
    <property type="evidence" value="ECO:0007669"/>
    <property type="project" value="UniProtKB-SubCell"/>
</dbReference>
<evidence type="ECO:0000256" key="4">
    <source>
        <dbReference type="ARBA" id="ARBA00022723"/>
    </source>
</evidence>
<dbReference type="Proteomes" id="UP001431783">
    <property type="component" value="Unassembled WGS sequence"/>
</dbReference>
<feature type="domain" description="VRR-NUC" evidence="10">
    <location>
        <begin position="912"/>
        <end position="1027"/>
    </location>
</feature>